<sequence length="126" mass="13902">MTEFWNYYLGALRKYAVFTGRASRAEFWGFVLIYVLICIAALLVDRLFGMSGGGSGLFLSIAEIGQLLPLTAVSVRRLHDTDRTGWWQLLMLSGIGLVLLIFFYSERGALAPNRFGLPPAGAPSIL</sequence>
<evidence type="ECO:0008006" key="4">
    <source>
        <dbReference type="Google" id="ProtNLM"/>
    </source>
</evidence>
<accession>A0A2J7TE55</accession>
<feature type="transmembrane region" description="Helical" evidence="1">
    <location>
        <begin position="86"/>
        <end position="104"/>
    </location>
</feature>
<dbReference type="InterPro" id="IPR008523">
    <property type="entry name" value="DUF805"/>
</dbReference>
<evidence type="ECO:0000256" key="1">
    <source>
        <dbReference type="SAM" id="Phobius"/>
    </source>
</evidence>
<dbReference type="Proteomes" id="UP000236286">
    <property type="component" value="Unassembled WGS sequence"/>
</dbReference>
<proteinExistence type="predicted"/>
<dbReference type="OrthoDB" id="9812349at2"/>
<keyword evidence="1" id="KW-0472">Membrane</keyword>
<dbReference type="PANTHER" id="PTHR34980">
    <property type="entry name" value="INNER MEMBRANE PROTEIN-RELATED-RELATED"/>
    <property type="match status" value="1"/>
</dbReference>
<gene>
    <name evidence="2" type="ORF">CR492_15545</name>
</gene>
<dbReference type="GO" id="GO:0005886">
    <property type="term" value="C:plasma membrane"/>
    <property type="evidence" value="ECO:0007669"/>
    <property type="project" value="TreeGrafter"/>
</dbReference>
<keyword evidence="1" id="KW-1133">Transmembrane helix</keyword>
<keyword evidence="1" id="KW-0812">Transmembrane</keyword>
<comment type="caution">
    <text evidence="2">The sequence shown here is derived from an EMBL/GenBank/DDBJ whole genome shotgun (WGS) entry which is preliminary data.</text>
</comment>
<evidence type="ECO:0000313" key="2">
    <source>
        <dbReference type="EMBL" id="PNG25057.1"/>
    </source>
</evidence>
<reference evidence="2 3" key="1">
    <citation type="submission" date="2017-10" db="EMBL/GenBank/DDBJ databases">
        <title>Genome announcement of Methylocella silvestris TVC from permafrost.</title>
        <authorList>
            <person name="Wang J."/>
            <person name="Geng K."/>
            <person name="Ul-Haque F."/>
            <person name="Crombie A.T."/>
            <person name="Street L.E."/>
            <person name="Wookey P.A."/>
            <person name="Murrell J.C."/>
            <person name="Pratscher J."/>
        </authorList>
    </citation>
    <scope>NUCLEOTIDE SEQUENCE [LARGE SCALE GENOMIC DNA]</scope>
    <source>
        <strain evidence="2 3">TVC</strain>
    </source>
</reference>
<dbReference type="EMBL" id="PDZR01000020">
    <property type="protein sequence ID" value="PNG25057.1"/>
    <property type="molecule type" value="Genomic_DNA"/>
</dbReference>
<organism evidence="2 3">
    <name type="scientific">Methylocella silvestris</name>
    <dbReference type="NCBI Taxonomy" id="199596"/>
    <lineage>
        <taxon>Bacteria</taxon>
        <taxon>Pseudomonadati</taxon>
        <taxon>Pseudomonadota</taxon>
        <taxon>Alphaproteobacteria</taxon>
        <taxon>Hyphomicrobiales</taxon>
        <taxon>Beijerinckiaceae</taxon>
        <taxon>Methylocella</taxon>
    </lineage>
</organism>
<name>A0A2J7TE55_METSI</name>
<dbReference type="Pfam" id="PF05656">
    <property type="entry name" value="DUF805"/>
    <property type="match status" value="1"/>
</dbReference>
<evidence type="ECO:0000313" key="3">
    <source>
        <dbReference type="Proteomes" id="UP000236286"/>
    </source>
</evidence>
<feature type="transmembrane region" description="Helical" evidence="1">
    <location>
        <begin position="27"/>
        <end position="44"/>
    </location>
</feature>
<dbReference type="RefSeq" id="WP_102844644.1">
    <property type="nucleotide sequence ID" value="NZ_PDZR01000020.1"/>
</dbReference>
<dbReference type="PANTHER" id="PTHR34980:SF2">
    <property type="entry name" value="INNER MEMBRANE PROTEIN YHAH-RELATED"/>
    <property type="match status" value="1"/>
</dbReference>
<protein>
    <recommendedName>
        <fullName evidence="4">DUF805 domain-containing protein</fullName>
    </recommendedName>
</protein>
<dbReference type="AlphaFoldDB" id="A0A2J7TE55"/>